<dbReference type="SMART" id="SM00355">
    <property type="entry name" value="ZnF_C2H2"/>
    <property type="match status" value="4"/>
</dbReference>
<keyword evidence="1" id="KW-0479">Metal-binding</keyword>
<feature type="compositionally biased region" description="Polar residues" evidence="2">
    <location>
        <begin position="140"/>
        <end position="162"/>
    </location>
</feature>
<comment type="caution">
    <text evidence="4">The sequence shown here is derived from an EMBL/GenBank/DDBJ whole genome shotgun (WGS) entry which is preliminary data.</text>
</comment>
<evidence type="ECO:0000259" key="3">
    <source>
        <dbReference type="PROSITE" id="PS50157"/>
    </source>
</evidence>
<name>A0ABQ8M4S6_LABRO</name>
<feature type="region of interest" description="Disordered" evidence="2">
    <location>
        <begin position="383"/>
        <end position="406"/>
    </location>
</feature>
<reference evidence="4 5" key="1">
    <citation type="submission" date="2022-01" db="EMBL/GenBank/DDBJ databases">
        <title>A high-quality chromosome-level genome assembly of rohu carp, Labeo rohita.</title>
        <authorList>
            <person name="Arick M.A. II"/>
            <person name="Hsu C.-Y."/>
            <person name="Magbanua Z."/>
            <person name="Pechanova O."/>
            <person name="Grover C."/>
            <person name="Miller E."/>
            <person name="Thrash A."/>
            <person name="Ezzel L."/>
            <person name="Alam S."/>
            <person name="Benzie J."/>
            <person name="Hamilton M."/>
            <person name="Karsi A."/>
            <person name="Lawrence M.L."/>
            <person name="Peterson D.G."/>
        </authorList>
    </citation>
    <scope>NUCLEOTIDE SEQUENCE [LARGE SCALE GENOMIC DNA]</scope>
    <source>
        <strain evidence="5">BAU-BD-2019</strain>
        <tissue evidence="4">Blood</tissue>
    </source>
</reference>
<dbReference type="InterPro" id="IPR036236">
    <property type="entry name" value="Znf_C2H2_sf"/>
</dbReference>
<feature type="domain" description="C2H2-type" evidence="3">
    <location>
        <begin position="212"/>
        <end position="239"/>
    </location>
</feature>
<keyword evidence="1" id="KW-0862">Zinc</keyword>
<feature type="domain" description="C2H2-type" evidence="3">
    <location>
        <begin position="184"/>
        <end position="211"/>
    </location>
</feature>
<dbReference type="InterPro" id="IPR029526">
    <property type="entry name" value="PGBD"/>
</dbReference>
<keyword evidence="1" id="KW-0863">Zinc-finger</keyword>
<dbReference type="Proteomes" id="UP000830375">
    <property type="component" value="Unassembled WGS sequence"/>
</dbReference>
<feature type="region of interest" description="Disordered" evidence="2">
    <location>
        <begin position="330"/>
        <end position="368"/>
    </location>
</feature>
<protein>
    <recommendedName>
        <fullName evidence="3">C2H2-type domain-containing protein</fullName>
    </recommendedName>
</protein>
<evidence type="ECO:0000256" key="1">
    <source>
        <dbReference type="PROSITE-ProRule" id="PRU00042"/>
    </source>
</evidence>
<evidence type="ECO:0000313" key="5">
    <source>
        <dbReference type="Proteomes" id="UP000830375"/>
    </source>
</evidence>
<dbReference type="Pfam" id="PF00096">
    <property type="entry name" value="zf-C2H2"/>
    <property type="match status" value="3"/>
</dbReference>
<dbReference type="Pfam" id="PF13912">
    <property type="entry name" value="zf-C2H2_6"/>
    <property type="match status" value="1"/>
</dbReference>
<dbReference type="Gene3D" id="3.30.160.60">
    <property type="entry name" value="Classic Zinc Finger"/>
    <property type="match status" value="4"/>
</dbReference>
<dbReference type="PROSITE" id="PS50157">
    <property type="entry name" value="ZINC_FINGER_C2H2_2"/>
    <property type="match status" value="4"/>
</dbReference>
<sequence>MDQGLSSAKAVSHHFMNGCLKSEDDSSLTFQSDFIKSEIQVKVEPDQDDSSLLDVNEPGTFPRSQGNVKEEFLDLGLQILPAGLMPPVEMDEEFEITTNTHSSPHKPVNRRTDSLSKRKKCADKQRTSRKRKPTAPAEQITPSKMNFSVSSEGMKSLMQGNATRHPEKAGKGKTSNKQHKEEQFSCETCGKEFQRSDLLTDHMKIHRRQKPYACDQCEMKFAKPSYLKIHLRRHAGDRPFPCNQCEKRFFDVYDLRVHQRDHTGERPYMCSECGKSFKRVYILNKHKRTHSKERPFQCSVCVLSTLCLKKPAAEVTNTLREEYESIAASDLESEISDSDGPEESQKTVLTDFEFSSEESSDEESEDRFSRWSKGDSYWTKYPPETSETVASSQSCPGPAPGSSVKTPKDAWELFMSEDIIDEILQCTNLGGQRAGLAKGKVWQKITKEELKAFIGLSLLIGVERSCDVPIRELFMDPLQNPVYRATMSVRRYQDLHRFLQFDNKKTRMAREASDHMAAFRNVWDLFMINCRKRFIPQDCVTVGEQFVPFQGRCKFVQHLPSCPTKSGIKIFWMCDAEVPYAIDGVIHAGRQPGEETEENHAENAVLRLSNGLQQKGLNITMDSYFTSVPLAEKLFDNSLTMVGTLHHKNPHVPPIMKPSKLRAPHTSEFGFCGKVFMASYVPKLKKAVILLSTMHTSKALNETSAKNKPEVIRYYNRTKGGVSNVKQMAEKYTCKRQTKRWPMLLWYNMLDIAIVNSHSIFIAQHPSFMGGGHNTQRLFIKELVKELVLPQIHRRREESHGLSMNILEAMDRCGMPTSLSAVSSELQEQSCQNRIRKRCYYCPSGRDRKVSKFCSECSRPVCKDHSHMVVICYQCMP</sequence>
<gene>
    <name evidence="4" type="ORF">H4Q32_009309</name>
</gene>
<feature type="compositionally biased region" description="Acidic residues" evidence="2">
    <location>
        <begin position="331"/>
        <end position="342"/>
    </location>
</feature>
<evidence type="ECO:0000256" key="2">
    <source>
        <dbReference type="SAM" id="MobiDB-lite"/>
    </source>
</evidence>
<dbReference type="PANTHER" id="PTHR46599:SF6">
    <property type="entry name" value="DUAL SPECIFICITY PHOSPHATASE 26"/>
    <property type="match status" value="1"/>
</dbReference>
<dbReference type="SUPFAM" id="SSF57667">
    <property type="entry name" value="beta-beta-alpha zinc fingers"/>
    <property type="match status" value="3"/>
</dbReference>
<accession>A0ABQ8M4S6</accession>
<feature type="compositionally biased region" description="Basic and acidic residues" evidence="2">
    <location>
        <begin position="110"/>
        <end position="126"/>
    </location>
</feature>
<keyword evidence="5" id="KW-1185">Reference proteome</keyword>
<organism evidence="4 5">
    <name type="scientific">Labeo rohita</name>
    <name type="common">Indian major carp</name>
    <name type="synonym">Cyprinus rohita</name>
    <dbReference type="NCBI Taxonomy" id="84645"/>
    <lineage>
        <taxon>Eukaryota</taxon>
        <taxon>Metazoa</taxon>
        <taxon>Chordata</taxon>
        <taxon>Craniata</taxon>
        <taxon>Vertebrata</taxon>
        <taxon>Euteleostomi</taxon>
        <taxon>Actinopterygii</taxon>
        <taxon>Neopterygii</taxon>
        <taxon>Teleostei</taxon>
        <taxon>Ostariophysi</taxon>
        <taxon>Cypriniformes</taxon>
        <taxon>Cyprinidae</taxon>
        <taxon>Labeoninae</taxon>
        <taxon>Labeonini</taxon>
        <taxon>Labeo</taxon>
    </lineage>
</organism>
<dbReference type="Pfam" id="PF13843">
    <property type="entry name" value="DDE_Tnp_1_7"/>
    <property type="match status" value="1"/>
</dbReference>
<dbReference type="EMBL" id="JACTAM010000013">
    <property type="protein sequence ID" value="KAI2657889.1"/>
    <property type="molecule type" value="Genomic_DNA"/>
</dbReference>
<feature type="compositionally biased region" description="Acidic residues" evidence="2">
    <location>
        <begin position="354"/>
        <end position="365"/>
    </location>
</feature>
<feature type="domain" description="C2H2-type" evidence="3">
    <location>
        <begin position="240"/>
        <end position="267"/>
    </location>
</feature>
<proteinExistence type="predicted"/>
<dbReference type="InterPro" id="IPR013087">
    <property type="entry name" value="Znf_C2H2_type"/>
</dbReference>
<feature type="region of interest" description="Disordered" evidence="2">
    <location>
        <begin position="45"/>
        <end position="65"/>
    </location>
</feature>
<feature type="compositionally biased region" description="Polar residues" evidence="2">
    <location>
        <begin position="385"/>
        <end position="395"/>
    </location>
</feature>
<dbReference type="PROSITE" id="PS00028">
    <property type="entry name" value="ZINC_FINGER_C2H2_1"/>
    <property type="match status" value="4"/>
</dbReference>
<feature type="domain" description="C2H2-type" evidence="3">
    <location>
        <begin position="268"/>
        <end position="295"/>
    </location>
</feature>
<evidence type="ECO:0000313" key="4">
    <source>
        <dbReference type="EMBL" id="KAI2657889.1"/>
    </source>
</evidence>
<dbReference type="PANTHER" id="PTHR46599">
    <property type="entry name" value="PIGGYBAC TRANSPOSABLE ELEMENT-DERIVED PROTEIN 4"/>
    <property type="match status" value="1"/>
</dbReference>
<feature type="region of interest" description="Disordered" evidence="2">
    <location>
        <begin position="97"/>
        <end position="179"/>
    </location>
</feature>